<protein>
    <recommendedName>
        <fullName evidence="2">J domain-containing protein</fullName>
    </recommendedName>
</protein>
<accession>A0A9P5C767</accession>
<dbReference type="AlphaFoldDB" id="A0A9P5C767"/>
<proteinExistence type="predicted"/>
<feature type="region of interest" description="Disordered" evidence="1">
    <location>
        <begin position="212"/>
        <end position="235"/>
    </location>
</feature>
<sequence>MMSYTPLPEPSPHMLRMQFSPQRKRPAHGRTESEFIPRPLSIMPMSPSKRSSVYVSEASTLLSHRNSVVSPVGRSPYDSLFSPTSDPSRILSPEPTEFVDHYAILELGPEATVDEIKAAFRRLRVAYFQSDATKYRALTQAMELLADGEARVEYDEIWRVHHGVSAPVTPYSSLPAGLESPKHGRKDSGHSAGSLQEDVHMPIPEYIPEEIPEEEEEEEEQIMQPNEDTRNDDPNWALKRHHRVFANYTPYYGTEPYDSFVPVSAAYETYSRHPRLRCRRPSYLGDGLARNAMPF</sequence>
<keyword evidence="4" id="KW-1185">Reference proteome</keyword>
<dbReference type="EMBL" id="SWKV01000001">
    <property type="protein sequence ID" value="KAF3048263.1"/>
    <property type="molecule type" value="Genomic_DNA"/>
</dbReference>
<evidence type="ECO:0000313" key="3">
    <source>
        <dbReference type="EMBL" id="KAF3048263.1"/>
    </source>
</evidence>
<feature type="compositionally biased region" description="Basic and acidic residues" evidence="1">
    <location>
        <begin position="180"/>
        <end position="189"/>
    </location>
</feature>
<evidence type="ECO:0000313" key="4">
    <source>
        <dbReference type="Proteomes" id="UP000758155"/>
    </source>
</evidence>
<feature type="compositionally biased region" description="Acidic residues" evidence="1">
    <location>
        <begin position="212"/>
        <end position="221"/>
    </location>
</feature>
<dbReference type="SMART" id="SM00271">
    <property type="entry name" value="DnaJ"/>
    <property type="match status" value="1"/>
</dbReference>
<dbReference type="Proteomes" id="UP000758155">
    <property type="component" value="Unassembled WGS sequence"/>
</dbReference>
<dbReference type="InterPro" id="IPR001623">
    <property type="entry name" value="DnaJ_domain"/>
</dbReference>
<dbReference type="SUPFAM" id="SSF46565">
    <property type="entry name" value="Chaperone J-domain"/>
    <property type="match status" value="1"/>
</dbReference>
<organism evidence="3 4">
    <name type="scientific">Didymella heteroderae</name>
    <dbReference type="NCBI Taxonomy" id="1769908"/>
    <lineage>
        <taxon>Eukaryota</taxon>
        <taxon>Fungi</taxon>
        <taxon>Dikarya</taxon>
        <taxon>Ascomycota</taxon>
        <taxon>Pezizomycotina</taxon>
        <taxon>Dothideomycetes</taxon>
        <taxon>Pleosporomycetidae</taxon>
        <taxon>Pleosporales</taxon>
        <taxon>Pleosporineae</taxon>
        <taxon>Didymellaceae</taxon>
        <taxon>Didymella</taxon>
    </lineage>
</organism>
<reference evidence="3" key="1">
    <citation type="submission" date="2019-04" db="EMBL/GenBank/DDBJ databases">
        <title>Sequencing of skin fungus with MAO and IRED activity.</title>
        <authorList>
            <person name="Marsaioli A.J."/>
            <person name="Bonatto J.M.C."/>
            <person name="Reis Junior O."/>
        </authorList>
    </citation>
    <scope>NUCLEOTIDE SEQUENCE</scope>
    <source>
        <strain evidence="3">28M1</strain>
    </source>
</reference>
<dbReference type="Gene3D" id="1.10.287.110">
    <property type="entry name" value="DnaJ domain"/>
    <property type="match status" value="1"/>
</dbReference>
<dbReference type="OrthoDB" id="10250354at2759"/>
<dbReference type="CDD" id="cd06257">
    <property type="entry name" value="DnaJ"/>
    <property type="match status" value="1"/>
</dbReference>
<evidence type="ECO:0000256" key="1">
    <source>
        <dbReference type="SAM" id="MobiDB-lite"/>
    </source>
</evidence>
<gene>
    <name evidence="3" type="ORF">E8E12_011554</name>
</gene>
<feature type="region of interest" description="Disordered" evidence="1">
    <location>
        <begin position="171"/>
        <end position="197"/>
    </location>
</feature>
<dbReference type="Pfam" id="PF00226">
    <property type="entry name" value="DnaJ"/>
    <property type="match status" value="1"/>
</dbReference>
<feature type="domain" description="J" evidence="2">
    <location>
        <begin position="100"/>
        <end position="158"/>
    </location>
</feature>
<dbReference type="PROSITE" id="PS50076">
    <property type="entry name" value="DNAJ_2"/>
    <property type="match status" value="1"/>
</dbReference>
<comment type="caution">
    <text evidence="3">The sequence shown here is derived from an EMBL/GenBank/DDBJ whole genome shotgun (WGS) entry which is preliminary data.</text>
</comment>
<evidence type="ECO:0000259" key="2">
    <source>
        <dbReference type="PROSITE" id="PS50076"/>
    </source>
</evidence>
<name>A0A9P5C767_9PLEO</name>
<dbReference type="InterPro" id="IPR036869">
    <property type="entry name" value="J_dom_sf"/>
</dbReference>